<feature type="compositionally biased region" description="Low complexity" evidence="5">
    <location>
        <begin position="209"/>
        <end position="226"/>
    </location>
</feature>
<dbReference type="AlphaFoldDB" id="A0AAV2I6S2"/>
<dbReference type="SUPFAM" id="SSF48403">
    <property type="entry name" value="Ankyrin repeat"/>
    <property type="match status" value="1"/>
</dbReference>
<evidence type="ECO:0000256" key="2">
    <source>
        <dbReference type="ARBA" id="ARBA00023043"/>
    </source>
</evidence>
<reference evidence="7 8" key="1">
    <citation type="submission" date="2024-04" db="EMBL/GenBank/DDBJ databases">
        <authorList>
            <consortium name="Genoscope - CEA"/>
            <person name="William W."/>
        </authorList>
    </citation>
    <scope>NUCLEOTIDE SEQUENCE [LARGE SCALE GENOMIC DNA]</scope>
</reference>
<feature type="repeat" description="ANK" evidence="4">
    <location>
        <begin position="359"/>
        <end position="381"/>
    </location>
</feature>
<feature type="compositionally biased region" description="Low complexity" evidence="5">
    <location>
        <begin position="81"/>
        <end position="102"/>
    </location>
</feature>
<dbReference type="InterPro" id="IPR058889">
    <property type="entry name" value="WHD_SOWAHA-C"/>
</dbReference>
<comment type="caution">
    <text evidence="7">The sequence shown here is derived from an EMBL/GenBank/DDBJ whole genome shotgun (WGS) entry which is preliminary data.</text>
</comment>
<name>A0AAV2I6S2_LYMST</name>
<dbReference type="PROSITE" id="PS50088">
    <property type="entry name" value="ANK_REPEAT"/>
    <property type="match status" value="1"/>
</dbReference>
<feature type="compositionally biased region" description="Low complexity" evidence="5">
    <location>
        <begin position="125"/>
        <end position="136"/>
    </location>
</feature>
<keyword evidence="8" id="KW-1185">Reference proteome</keyword>
<feature type="compositionally biased region" description="Basic and acidic residues" evidence="5">
    <location>
        <begin position="153"/>
        <end position="163"/>
    </location>
</feature>
<dbReference type="InterPro" id="IPR002110">
    <property type="entry name" value="Ankyrin_rpt"/>
</dbReference>
<dbReference type="Proteomes" id="UP001497497">
    <property type="component" value="Unassembled WGS sequence"/>
</dbReference>
<dbReference type="Pfam" id="PF12796">
    <property type="entry name" value="Ank_2"/>
    <property type="match status" value="1"/>
</dbReference>
<proteinExistence type="inferred from homology"/>
<gene>
    <name evidence="7" type="ORF">GSLYS_00013831001</name>
</gene>
<dbReference type="EMBL" id="CAXITT010000370">
    <property type="protein sequence ID" value="CAL1540098.1"/>
    <property type="molecule type" value="Genomic_DNA"/>
</dbReference>
<accession>A0AAV2I6S2</accession>
<dbReference type="PROSITE" id="PS50297">
    <property type="entry name" value="ANK_REP_REGION"/>
    <property type="match status" value="1"/>
</dbReference>
<dbReference type="PANTHER" id="PTHR14491:SF7">
    <property type="entry name" value="SOSONDOWAH, ISOFORM G"/>
    <property type="match status" value="1"/>
</dbReference>
<dbReference type="PANTHER" id="PTHR14491">
    <property type="entry name" value="SOSONDOWAH, ISOFORM G"/>
    <property type="match status" value="1"/>
</dbReference>
<feature type="compositionally biased region" description="Polar residues" evidence="5">
    <location>
        <begin position="549"/>
        <end position="573"/>
    </location>
</feature>
<comment type="similarity">
    <text evidence="3">Belongs to the SOWAH family.</text>
</comment>
<feature type="domain" description="SOWAHA-C winged helix-turn-helix" evidence="6">
    <location>
        <begin position="4"/>
        <end position="75"/>
    </location>
</feature>
<evidence type="ECO:0000313" key="7">
    <source>
        <dbReference type="EMBL" id="CAL1540098.1"/>
    </source>
</evidence>
<dbReference type="Gene3D" id="1.25.40.20">
    <property type="entry name" value="Ankyrin repeat-containing domain"/>
    <property type="match status" value="1"/>
</dbReference>
<dbReference type="Pfam" id="PF25877">
    <property type="entry name" value="WHD_SOWAH"/>
    <property type="match status" value="1"/>
</dbReference>
<evidence type="ECO:0000256" key="1">
    <source>
        <dbReference type="ARBA" id="ARBA00022737"/>
    </source>
</evidence>
<feature type="compositionally biased region" description="Polar residues" evidence="5">
    <location>
        <begin position="489"/>
        <end position="501"/>
    </location>
</feature>
<dbReference type="SMART" id="SM00248">
    <property type="entry name" value="ANK"/>
    <property type="match status" value="2"/>
</dbReference>
<dbReference type="InterPro" id="IPR036770">
    <property type="entry name" value="Ankyrin_rpt-contain_sf"/>
</dbReference>
<evidence type="ECO:0000256" key="4">
    <source>
        <dbReference type="PROSITE-ProRule" id="PRU00023"/>
    </source>
</evidence>
<protein>
    <recommendedName>
        <fullName evidence="6">SOWAHA-C winged helix-turn-helix domain-containing protein</fullName>
    </recommendedName>
</protein>
<feature type="region of interest" description="Disordered" evidence="5">
    <location>
        <begin position="78"/>
        <end position="232"/>
    </location>
</feature>
<keyword evidence="1" id="KW-0677">Repeat</keyword>
<evidence type="ECO:0000256" key="3">
    <source>
        <dbReference type="ARBA" id="ARBA00038122"/>
    </source>
</evidence>
<organism evidence="7 8">
    <name type="scientific">Lymnaea stagnalis</name>
    <name type="common">Great pond snail</name>
    <name type="synonym">Helix stagnalis</name>
    <dbReference type="NCBI Taxonomy" id="6523"/>
    <lineage>
        <taxon>Eukaryota</taxon>
        <taxon>Metazoa</taxon>
        <taxon>Spiralia</taxon>
        <taxon>Lophotrochozoa</taxon>
        <taxon>Mollusca</taxon>
        <taxon>Gastropoda</taxon>
        <taxon>Heterobranchia</taxon>
        <taxon>Euthyneura</taxon>
        <taxon>Panpulmonata</taxon>
        <taxon>Hygrophila</taxon>
        <taxon>Lymnaeoidea</taxon>
        <taxon>Lymnaeidae</taxon>
        <taxon>Lymnaea</taxon>
    </lineage>
</organism>
<feature type="compositionally biased region" description="Basic and acidic residues" evidence="5">
    <location>
        <begin position="175"/>
        <end position="189"/>
    </location>
</feature>
<evidence type="ECO:0000256" key="5">
    <source>
        <dbReference type="SAM" id="MobiDB-lite"/>
    </source>
</evidence>
<feature type="region of interest" description="Disordered" evidence="5">
    <location>
        <begin position="474"/>
        <end position="573"/>
    </location>
</feature>
<evidence type="ECO:0000259" key="6">
    <source>
        <dbReference type="Pfam" id="PF25877"/>
    </source>
</evidence>
<keyword evidence="2 4" id="KW-0040">ANK repeat</keyword>
<sequence length="573" mass="63546">MGDFEIDAVLQFMLSKGGRVRNHELVTHFKNVLNHPINKALNREKFKDYVNELSTIKLDLGEKVLVLKKKYRPVSGDFEFSSNSLTSSSSTSLSLSGSSSSSYMKNTVTPKPAASEPNLTPAKMTTESTSKSSQKENIPAQNDSPRAQSEPPAAHHDEKKEALNDSVDGPMVSKMRSDEHMEVKLRNTDRVSANSNKFEDSVSVSGSNASLASTRSVTSSTSGVASMDDDPNASTISVMDKIKKLNKIHSEGELHNPQIANKKSHKFIKVGLSDNLENNGSMSESTHIPLTPEQKDWMVVSSSSEYHEMNRLLSKNPHLAKLRVSHFYKTALHWAAKSGKAEVIKLIANKPGVKVDQRSGYTPLHLAAIHGHEHIIELLVQTFKADPNLRDYSGKKAKQYLKSSASSKAQPEGQSLYLWSRRKSFHELLVTRRPCSEIHLEDSFLRTSTRMSSRAKAVSTLLFFKSESAQQLLRSSWNGSSDSEEYKNRTPTGSRESSPSSGRKKKVSSHEMNLMPPPANAMKNRRMRRQDRSKSSSRESLNSEKSGNKSDLNQNIMRAGSDSNLPSKTSTIV</sequence>
<feature type="compositionally biased region" description="Polar residues" evidence="5">
    <location>
        <begin position="190"/>
        <end position="208"/>
    </location>
</feature>
<evidence type="ECO:0000313" key="8">
    <source>
        <dbReference type="Proteomes" id="UP001497497"/>
    </source>
</evidence>